<dbReference type="InterPro" id="IPR036779">
    <property type="entry name" value="LysM_dom_sf"/>
</dbReference>
<sequence length="181" mass="19578">THMIQDSERLPEGFQRVGYDADTQTYTFVDAEGRTYESAEGNRYGVLRPVGPNRDTNPARTFDDIESHNTAIAAGNKEAVRTMLPFALLVLVVLLLIFRFLYSGSGSGDAASGSGSGADDASHSQVHCAQGYRALQVEEGQSCWEIAQGCGLGVEEFLGIRGNERVECQRLGVGSWVCVPE</sequence>
<evidence type="ECO:0000313" key="2">
    <source>
        <dbReference type="EMBL" id="KAF2656168.1"/>
    </source>
</evidence>
<keyword evidence="1" id="KW-0472">Membrane</keyword>
<gene>
    <name evidence="2" type="ORF">K491DRAFT_597377</name>
</gene>
<dbReference type="OrthoDB" id="2107166at2759"/>
<accession>A0A6A6TBB1</accession>
<evidence type="ECO:0000313" key="3">
    <source>
        <dbReference type="Proteomes" id="UP000799324"/>
    </source>
</evidence>
<organism evidence="2 3">
    <name type="scientific">Lophiostoma macrostomum CBS 122681</name>
    <dbReference type="NCBI Taxonomy" id="1314788"/>
    <lineage>
        <taxon>Eukaryota</taxon>
        <taxon>Fungi</taxon>
        <taxon>Dikarya</taxon>
        <taxon>Ascomycota</taxon>
        <taxon>Pezizomycotina</taxon>
        <taxon>Dothideomycetes</taxon>
        <taxon>Pleosporomycetidae</taxon>
        <taxon>Pleosporales</taxon>
        <taxon>Lophiostomataceae</taxon>
        <taxon>Lophiostoma</taxon>
    </lineage>
</organism>
<keyword evidence="3" id="KW-1185">Reference proteome</keyword>
<dbReference type="AlphaFoldDB" id="A0A6A6TBB1"/>
<protein>
    <submittedName>
        <fullName evidence="2">Carbohydrate-binding module family 50 protein</fullName>
    </submittedName>
</protein>
<keyword evidence="1" id="KW-0812">Transmembrane</keyword>
<feature type="non-terminal residue" evidence="2">
    <location>
        <position position="1"/>
    </location>
</feature>
<feature type="transmembrane region" description="Helical" evidence="1">
    <location>
        <begin position="83"/>
        <end position="102"/>
    </location>
</feature>
<keyword evidence="1" id="KW-1133">Transmembrane helix</keyword>
<dbReference type="Proteomes" id="UP000799324">
    <property type="component" value="Unassembled WGS sequence"/>
</dbReference>
<proteinExistence type="predicted"/>
<dbReference type="Gene3D" id="3.10.350.10">
    <property type="entry name" value="LysM domain"/>
    <property type="match status" value="1"/>
</dbReference>
<evidence type="ECO:0000256" key="1">
    <source>
        <dbReference type="SAM" id="Phobius"/>
    </source>
</evidence>
<name>A0A6A6TBB1_9PLEO</name>
<reference evidence="2" key="1">
    <citation type="journal article" date="2020" name="Stud. Mycol.">
        <title>101 Dothideomycetes genomes: a test case for predicting lifestyles and emergence of pathogens.</title>
        <authorList>
            <person name="Haridas S."/>
            <person name="Albert R."/>
            <person name="Binder M."/>
            <person name="Bloem J."/>
            <person name="Labutti K."/>
            <person name="Salamov A."/>
            <person name="Andreopoulos B."/>
            <person name="Baker S."/>
            <person name="Barry K."/>
            <person name="Bills G."/>
            <person name="Bluhm B."/>
            <person name="Cannon C."/>
            <person name="Castanera R."/>
            <person name="Culley D."/>
            <person name="Daum C."/>
            <person name="Ezra D."/>
            <person name="Gonzalez J."/>
            <person name="Henrissat B."/>
            <person name="Kuo A."/>
            <person name="Liang C."/>
            <person name="Lipzen A."/>
            <person name="Lutzoni F."/>
            <person name="Magnuson J."/>
            <person name="Mondo S."/>
            <person name="Nolan M."/>
            <person name="Ohm R."/>
            <person name="Pangilinan J."/>
            <person name="Park H.-J."/>
            <person name="Ramirez L."/>
            <person name="Alfaro M."/>
            <person name="Sun H."/>
            <person name="Tritt A."/>
            <person name="Yoshinaga Y."/>
            <person name="Zwiers L.-H."/>
            <person name="Turgeon B."/>
            <person name="Goodwin S."/>
            <person name="Spatafora J."/>
            <person name="Crous P."/>
            <person name="Grigoriev I."/>
        </authorList>
    </citation>
    <scope>NUCLEOTIDE SEQUENCE</scope>
    <source>
        <strain evidence="2">CBS 122681</strain>
    </source>
</reference>
<dbReference type="EMBL" id="MU004339">
    <property type="protein sequence ID" value="KAF2656168.1"/>
    <property type="molecule type" value="Genomic_DNA"/>
</dbReference>